<dbReference type="Proteomes" id="UP001205601">
    <property type="component" value="Unassembled WGS sequence"/>
</dbReference>
<keyword evidence="4" id="KW-1185">Reference proteome</keyword>
<sequence>MTGLPSIPNPDLTVGKDNKQGWNQPDRRREGFHNGHARWRRMLMIRARRILSLRDTPDPRLSAAVEATGLTRNPAFSALVVAEGDRVLHSSHAGDFGPDRPHSIQSVTKLHAHLILGELVASGRIDPDLPVVRYLPWIGSGYAAASVQDVLDMNVENDFTEDYDDPQSGCYAEEEALGWRLPPDGRAEITLRDFVAGLTGGDLVNRTGHALYKSANTDVLTLIAAAVGDQPPLARLQAIADAAGYEGGFHISLSPDLLPALSGGACLSARDLARFGLLLARRGGAVSGADVGDRMFLERSLHRPAPILGATRGWVRYSNQLMTDGKWVGHAGYGGQFLMADMETGRVAAFLSVLENDSGYDDAYMAHVIRSLEGVLSTR</sequence>
<name>A0ABT2NH17_9RHOB</name>
<dbReference type="GO" id="GO:0016787">
    <property type="term" value="F:hydrolase activity"/>
    <property type="evidence" value="ECO:0007669"/>
    <property type="project" value="UniProtKB-KW"/>
</dbReference>
<organism evidence="3 4">
    <name type="scientific">Albidovulum sediminis</name>
    <dbReference type="NCBI Taxonomy" id="3066345"/>
    <lineage>
        <taxon>Bacteria</taxon>
        <taxon>Pseudomonadati</taxon>
        <taxon>Pseudomonadota</taxon>
        <taxon>Alphaproteobacteria</taxon>
        <taxon>Rhodobacterales</taxon>
        <taxon>Paracoccaceae</taxon>
        <taxon>Albidovulum</taxon>
    </lineage>
</organism>
<dbReference type="RefSeq" id="WP_261493649.1">
    <property type="nucleotide sequence ID" value="NZ_JAOCQF010000001.1"/>
</dbReference>
<reference evidence="4" key="1">
    <citation type="submission" date="2023-07" db="EMBL/GenBank/DDBJ databases">
        <title>Defluviimonas sediminis sp. nov., isolated from mangrove sediment.</title>
        <authorList>
            <person name="Liu L."/>
            <person name="Li J."/>
            <person name="Huang Y."/>
            <person name="Pan J."/>
            <person name="Li M."/>
        </authorList>
    </citation>
    <scope>NUCLEOTIDE SEQUENCE [LARGE SCALE GENOMIC DNA]</scope>
    <source>
        <strain evidence="4">FT324</strain>
    </source>
</reference>
<comment type="caution">
    <text evidence="3">The sequence shown here is derived from an EMBL/GenBank/DDBJ whole genome shotgun (WGS) entry which is preliminary data.</text>
</comment>
<dbReference type="InterPro" id="IPR012338">
    <property type="entry name" value="Beta-lactam/transpept-like"/>
</dbReference>
<accession>A0ABT2NH17</accession>
<proteinExistence type="predicted"/>
<feature type="region of interest" description="Disordered" evidence="1">
    <location>
        <begin position="1"/>
        <end position="33"/>
    </location>
</feature>
<dbReference type="EMBL" id="JAOCQF010000001">
    <property type="protein sequence ID" value="MCT8328210.1"/>
    <property type="molecule type" value="Genomic_DNA"/>
</dbReference>
<evidence type="ECO:0000256" key="1">
    <source>
        <dbReference type="SAM" id="MobiDB-lite"/>
    </source>
</evidence>
<feature type="compositionally biased region" description="Basic and acidic residues" evidence="1">
    <location>
        <begin position="14"/>
        <end position="33"/>
    </location>
</feature>
<protein>
    <submittedName>
        <fullName evidence="3">Serine hydrolase</fullName>
    </submittedName>
</protein>
<dbReference type="Gene3D" id="3.40.710.10">
    <property type="entry name" value="DD-peptidase/beta-lactamase superfamily"/>
    <property type="match status" value="1"/>
</dbReference>
<evidence type="ECO:0000313" key="3">
    <source>
        <dbReference type="EMBL" id="MCT8328210.1"/>
    </source>
</evidence>
<feature type="domain" description="Beta-lactamase-related" evidence="2">
    <location>
        <begin position="78"/>
        <end position="356"/>
    </location>
</feature>
<gene>
    <name evidence="3" type="ORF">N5I32_01640</name>
</gene>
<dbReference type="PANTHER" id="PTHR43283">
    <property type="entry name" value="BETA-LACTAMASE-RELATED"/>
    <property type="match status" value="1"/>
</dbReference>
<dbReference type="PANTHER" id="PTHR43283:SF7">
    <property type="entry name" value="BETA-LACTAMASE-RELATED DOMAIN-CONTAINING PROTEIN"/>
    <property type="match status" value="1"/>
</dbReference>
<dbReference type="Pfam" id="PF00144">
    <property type="entry name" value="Beta-lactamase"/>
    <property type="match status" value="1"/>
</dbReference>
<keyword evidence="3" id="KW-0378">Hydrolase</keyword>
<dbReference type="InterPro" id="IPR001466">
    <property type="entry name" value="Beta-lactam-related"/>
</dbReference>
<dbReference type="InterPro" id="IPR050789">
    <property type="entry name" value="Diverse_Enzym_Activities"/>
</dbReference>
<evidence type="ECO:0000259" key="2">
    <source>
        <dbReference type="Pfam" id="PF00144"/>
    </source>
</evidence>
<evidence type="ECO:0000313" key="4">
    <source>
        <dbReference type="Proteomes" id="UP001205601"/>
    </source>
</evidence>
<dbReference type="SUPFAM" id="SSF56601">
    <property type="entry name" value="beta-lactamase/transpeptidase-like"/>
    <property type="match status" value="1"/>
</dbReference>